<dbReference type="Gene3D" id="1.10.10.10">
    <property type="entry name" value="Winged helix-like DNA-binding domain superfamily/Winged helix DNA-binding domain"/>
    <property type="match status" value="1"/>
</dbReference>
<organism evidence="1 2">
    <name type="scientific">Pseudonocardia alni subsp. carboxydivorans</name>
    <dbReference type="NCBI Taxonomy" id="415010"/>
    <lineage>
        <taxon>Bacteria</taxon>
        <taxon>Bacillati</taxon>
        <taxon>Actinomycetota</taxon>
        <taxon>Actinomycetes</taxon>
        <taxon>Pseudonocardiales</taxon>
        <taxon>Pseudonocardiaceae</taxon>
        <taxon>Pseudonocardia</taxon>
    </lineage>
</organism>
<evidence type="ECO:0000313" key="2">
    <source>
        <dbReference type="Proteomes" id="UP001367513"/>
    </source>
</evidence>
<evidence type="ECO:0000313" key="1">
    <source>
        <dbReference type="EMBL" id="MEK6465734.1"/>
    </source>
</evidence>
<protein>
    <recommendedName>
        <fullName evidence="3">GntR family transcriptional regulator</fullName>
    </recommendedName>
</protein>
<dbReference type="RefSeq" id="WP_346104186.1">
    <property type="nucleotide sequence ID" value="NZ_BAAAOD010000031.1"/>
</dbReference>
<sequence>MLDDLGSLDPGSAVPPYRQIAAHLRSQIVGRAPGTKLPSEAQLTSHYNCNEAQVAVDGIVEAGLDRMAGFELRFMEELPPSLGVLALDAEHLEDAGRSSFVRVQPLTASKWIGKGTVLTFQATGSRQDPFTYFASDLLEQWRVAAPDERFLEERGDALGVVRKDR</sequence>
<proteinExistence type="predicted"/>
<reference evidence="1 2" key="1">
    <citation type="submission" date="2024-03" db="EMBL/GenBank/DDBJ databases">
        <title>Draft genome sequence of Pseudonocardia carboxydivorans JCM 14827.</title>
        <authorList>
            <person name="Duangmal K."/>
        </authorList>
    </citation>
    <scope>NUCLEOTIDE SEQUENCE [LARGE SCALE GENOMIC DNA]</scope>
    <source>
        <strain evidence="1 2">JCM 14827</strain>
    </source>
</reference>
<dbReference type="InterPro" id="IPR036388">
    <property type="entry name" value="WH-like_DNA-bd_sf"/>
</dbReference>
<dbReference type="Proteomes" id="UP001367513">
    <property type="component" value="Unassembled WGS sequence"/>
</dbReference>
<dbReference type="InterPro" id="IPR036390">
    <property type="entry name" value="WH_DNA-bd_sf"/>
</dbReference>
<comment type="caution">
    <text evidence="1">The sequence shown here is derived from an EMBL/GenBank/DDBJ whole genome shotgun (WGS) entry which is preliminary data.</text>
</comment>
<evidence type="ECO:0008006" key="3">
    <source>
        <dbReference type="Google" id="ProtNLM"/>
    </source>
</evidence>
<name>A0ABU9AJ09_PSEA5</name>
<gene>
    <name evidence="1" type="ORF">WG925_18495</name>
</gene>
<dbReference type="EMBL" id="JBBPIX010000009">
    <property type="protein sequence ID" value="MEK6465734.1"/>
    <property type="molecule type" value="Genomic_DNA"/>
</dbReference>
<accession>A0ABU9AJ09</accession>
<keyword evidence="2" id="KW-1185">Reference proteome</keyword>
<dbReference type="SUPFAM" id="SSF46785">
    <property type="entry name" value="Winged helix' DNA-binding domain"/>
    <property type="match status" value="1"/>
</dbReference>